<dbReference type="PANTHER" id="PTHR43358:SF4">
    <property type="entry name" value="ALPHA_BETA HYDROLASE FOLD-1 DOMAIN-CONTAINING PROTEIN"/>
    <property type="match status" value="1"/>
</dbReference>
<protein>
    <recommendedName>
        <fullName evidence="1">AB hydrolase-1 domain-containing protein</fullName>
    </recommendedName>
</protein>
<reference evidence="2 3" key="1">
    <citation type="submission" date="2016-10" db="EMBL/GenBank/DDBJ databases">
        <authorList>
            <person name="de Groot N.N."/>
        </authorList>
    </citation>
    <scope>NUCLEOTIDE SEQUENCE [LARGE SCALE GENOMIC DNA]</scope>
    <source>
        <strain evidence="2 3">A-4</strain>
    </source>
</reference>
<proteinExistence type="predicted"/>
<dbReference type="InterPro" id="IPR000073">
    <property type="entry name" value="AB_hydrolase_1"/>
</dbReference>
<gene>
    <name evidence="2" type="ORF">SAMN02910293_00737</name>
</gene>
<dbReference type="PANTHER" id="PTHR43358">
    <property type="entry name" value="ALPHA/BETA-HYDROLASE"/>
    <property type="match status" value="1"/>
</dbReference>
<dbReference type="AlphaFoldDB" id="A0A1G6B1N9"/>
<dbReference type="InterPro" id="IPR029058">
    <property type="entry name" value="AB_hydrolase_fold"/>
</dbReference>
<evidence type="ECO:0000259" key="1">
    <source>
        <dbReference type="Pfam" id="PF00561"/>
    </source>
</evidence>
<feature type="domain" description="AB hydrolase-1" evidence="1">
    <location>
        <begin position="81"/>
        <end position="196"/>
    </location>
</feature>
<dbReference type="Pfam" id="PF00561">
    <property type="entry name" value="Abhydrolase_1"/>
    <property type="match status" value="1"/>
</dbReference>
<keyword evidence="3" id="KW-1185">Reference proteome</keyword>
<sequence length="300" mass="34227">MPFLILIAFLISLGASFYFFHVAQIREEKSFINSSARKKDNPLYVYEQYFDSLEKTTLQMTNQGLNQVAWYVPADKETDKTVIVVHGFVSSKEDMKPYAWLFHDLGYNVLMPDNMAHGDSQGRIIGYGWNDRLNLVKWAELLVDKNPSSQITLFGLSMGAATVMMASGEKELPKQVVNIIEDCGYNSVWEELKYQAKDMYDLPAFPILYEVSALSKIRAGFSYGQASSVEQLKKNNLPVLFIHGDADKFVPTDMVYDNYKATQGYKELYIVKGAKHAKSFETDPETYRETISNFLKKSEK</sequence>
<evidence type="ECO:0000313" key="3">
    <source>
        <dbReference type="Proteomes" id="UP000182508"/>
    </source>
</evidence>
<dbReference type="SUPFAM" id="SSF53474">
    <property type="entry name" value="alpha/beta-Hydrolases"/>
    <property type="match status" value="1"/>
</dbReference>
<dbReference type="Proteomes" id="UP000182508">
    <property type="component" value="Unassembled WGS sequence"/>
</dbReference>
<accession>A0A1G6B1N9</accession>
<dbReference type="STRING" id="439219.SAMN02910293_00737"/>
<dbReference type="Gene3D" id="3.40.50.1820">
    <property type="entry name" value="alpha/beta hydrolase"/>
    <property type="match status" value="1"/>
</dbReference>
<dbReference type="InterPro" id="IPR052920">
    <property type="entry name" value="DNA-binding_regulatory"/>
</dbReference>
<evidence type="ECO:0000313" key="2">
    <source>
        <dbReference type="EMBL" id="SDB14581.1"/>
    </source>
</evidence>
<organism evidence="2 3">
    <name type="scientific">Streptococcus henryi</name>
    <dbReference type="NCBI Taxonomy" id="439219"/>
    <lineage>
        <taxon>Bacteria</taxon>
        <taxon>Bacillati</taxon>
        <taxon>Bacillota</taxon>
        <taxon>Bacilli</taxon>
        <taxon>Lactobacillales</taxon>
        <taxon>Streptococcaceae</taxon>
        <taxon>Streptococcus</taxon>
    </lineage>
</organism>
<name>A0A1G6B1N9_9STRE</name>
<dbReference type="EMBL" id="FMXP01000008">
    <property type="protein sequence ID" value="SDB14581.1"/>
    <property type="molecule type" value="Genomic_DNA"/>
</dbReference>
<dbReference type="eggNOG" id="COG1073">
    <property type="taxonomic scope" value="Bacteria"/>
</dbReference>